<feature type="compositionally biased region" description="Low complexity" evidence="2">
    <location>
        <begin position="1175"/>
        <end position="1190"/>
    </location>
</feature>
<organism evidence="4 5">
    <name type="scientific">Sinanodonta woodiana</name>
    <name type="common">Chinese pond mussel</name>
    <name type="synonym">Anodonta woodiana</name>
    <dbReference type="NCBI Taxonomy" id="1069815"/>
    <lineage>
        <taxon>Eukaryota</taxon>
        <taxon>Metazoa</taxon>
        <taxon>Spiralia</taxon>
        <taxon>Lophotrochozoa</taxon>
        <taxon>Mollusca</taxon>
        <taxon>Bivalvia</taxon>
        <taxon>Autobranchia</taxon>
        <taxon>Heteroconchia</taxon>
        <taxon>Palaeoheterodonta</taxon>
        <taxon>Unionida</taxon>
        <taxon>Unionoidea</taxon>
        <taxon>Unionidae</taxon>
        <taxon>Unioninae</taxon>
        <taxon>Sinanodonta</taxon>
    </lineage>
</organism>
<feature type="domain" description="CAP-Gly" evidence="3">
    <location>
        <begin position="1104"/>
        <end position="1146"/>
    </location>
</feature>
<dbReference type="Gene3D" id="2.30.30.190">
    <property type="entry name" value="CAP Gly-rich-like domain"/>
    <property type="match status" value="2"/>
</dbReference>
<dbReference type="GO" id="GO:0005874">
    <property type="term" value="C:microtubule"/>
    <property type="evidence" value="ECO:0007669"/>
    <property type="project" value="UniProtKB-KW"/>
</dbReference>
<dbReference type="SMART" id="SM01052">
    <property type="entry name" value="CAP_GLY"/>
    <property type="match status" value="2"/>
</dbReference>
<dbReference type="Gene3D" id="1.10.287.1490">
    <property type="match status" value="1"/>
</dbReference>
<feature type="region of interest" description="Disordered" evidence="2">
    <location>
        <begin position="1155"/>
        <end position="1190"/>
    </location>
</feature>
<dbReference type="Pfam" id="PF01302">
    <property type="entry name" value="CAP_GLY"/>
    <property type="match status" value="2"/>
</dbReference>
<keyword evidence="5" id="KW-1185">Reference proteome</keyword>
<reference evidence="4 5" key="1">
    <citation type="submission" date="2024-11" db="EMBL/GenBank/DDBJ databases">
        <title>Chromosome-level genome assembly of the freshwater bivalve Anodonta woodiana.</title>
        <authorList>
            <person name="Chen X."/>
        </authorList>
    </citation>
    <scope>NUCLEOTIDE SEQUENCE [LARGE SCALE GENOMIC DNA]</scope>
    <source>
        <strain evidence="4">MN2024</strain>
        <tissue evidence="4">Gills</tissue>
    </source>
</reference>
<feature type="coiled-coil region" evidence="1">
    <location>
        <begin position="1220"/>
        <end position="2026"/>
    </location>
</feature>
<proteinExistence type="predicted"/>
<feature type="compositionally biased region" description="Acidic residues" evidence="2">
    <location>
        <begin position="2335"/>
        <end position="2345"/>
    </location>
</feature>
<feature type="compositionally biased region" description="Basic and acidic residues" evidence="2">
    <location>
        <begin position="992"/>
        <end position="1002"/>
    </location>
</feature>
<dbReference type="PANTHER" id="PTHR18916:SF82">
    <property type="entry name" value="CAP-GLY DOMAIN-CONTAINING PROTEIN"/>
    <property type="match status" value="1"/>
</dbReference>
<dbReference type="Proteomes" id="UP001634394">
    <property type="component" value="Unassembled WGS sequence"/>
</dbReference>
<evidence type="ECO:0000256" key="2">
    <source>
        <dbReference type="SAM" id="MobiDB-lite"/>
    </source>
</evidence>
<feature type="compositionally biased region" description="Polar residues" evidence="2">
    <location>
        <begin position="1155"/>
        <end position="1171"/>
    </location>
</feature>
<feature type="non-terminal residue" evidence="4">
    <location>
        <position position="1"/>
    </location>
</feature>
<feature type="compositionally biased region" description="Polar residues" evidence="2">
    <location>
        <begin position="880"/>
        <end position="897"/>
    </location>
</feature>
<dbReference type="EMBL" id="JBJQND010000013">
    <property type="protein sequence ID" value="KAL3858247.1"/>
    <property type="molecule type" value="Genomic_DNA"/>
</dbReference>
<name>A0ABD3VCI9_SINWO</name>
<dbReference type="PANTHER" id="PTHR18916">
    <property type="entry name" value="DYNACTIN 1-RELATED MICROTUBULE-BINDING"/>
    <property type="match status" value="1"/>
</dbReference>
<dbReference type="PROSITE" id="PS50245">
    <property type="entry name" value="CAP_GLY_2"/>
    <property type="match status" value="2"/>
</dbReference>
<feature type="region of interest" description="Disordered" evidence="2">
    <location>
        <begin position="864"/>
        <end position="912"/>
    </location>
</feature>
<gene>
    <name evidence="4" type="ORF">ACJMK2_012844</name>
</gene>
<feature type="region of interest" description="Disordered" evidence="2">
    <location>
        <begin position="983"/>
        <end position="1076"/>
    </location>
</feature>
<feature type="region of interest" description="Disordered" evidence="2">
    <location>
        <begin position="2319"/>
        <end position="2415"/>
    </location>
</feature>
<feature type="compositionally biased region" description="Pro residues" evidence="2">
    <location>
        <begin position="899"/>
        <end position="909"/>
    </location>
</feature>
<feature type="compositionally biased region" description="Basic and acidic residues" evidence="2">
    <location>
        <begin position="2404"/>
        <end position="2415"/>
    </location>
</feature>
<dbReference type="SUPFAM" id="SSF74924">
    <property type="entry name" value="Cap-Gly domain"/>
    <property type="match status" value="2"/>
</dbReference>
<feature type="compositionally biased region" description="Pro residues" evidence="2">
    <location>
        <begin position="1016"/>
        <end position="1030"/>
    </location>
</feature>
<feature type="domain" description="CAP-Gly" evidence="3">
    <location>
        <begin position="933"/>
        <end position="975"/>
    </location>
</feature>
<feature type="compositionally biased region" description="Basic and acidic residues" evidence="2">
    <location>
        <begin position="2296"/>
        <end position="2307"/>
    </location>
</feature>
<accession>A0ABD3VCI9</accession>
<evidence type="ECO:0000313" key="5">
    <source>
        <dbReference type="Proteomes" id="UP001634394"/>
    </source>
</evidence>
<feature type="region of interest" description="Disordered" evidence="2">
    <location>
        <begin position="773"/>
        <end position="800"/>
    </location>
</feature>
<keyword evidence="1" id="KW-0175">Coiled coil</keyword>
<feature type="compositionally biased region" description="Polar residues" evidence="2">
    <location>
        <begin position="2393"/>
        <end position="2403"/>
    </location>
</feature>
<sequence>VNMPTLKSETPEVWEKVFWEPPMIQQNKGLFLQKMSDAVIGNKYIYIECIFQLDPGIPSFVRGEKQYGLNFVQVVSDIKEEGMSSFCEFPMASLHEGVFLNRSQAEVYISIFQPQLDVFSTSDAQPPGSVPGTAASKRSAIPSRLATGQSRINGDRSRNQPLTDLQEEELSSVQRHVHTRLEKIKPRKVRIDGFRFGDDEHSGPYAWQITSPIKSNLQRKIASYRTEVELFDIVQCMITLALLDRHAFDKKLFVEFYRLLHSTAGRVHLLAEQNKGLRAIIQAVAETLHTLKNMNLYIVPLAMELAEDSLIHCPTVKGFIKTLKDTFPEDFQRPQTRLIARPDARKVKQQITEQIVYKHGYEDIEILRHESSVLNVAQCMERDMAVKAIAKESVLIKYLIDSHIDEMWNNYLIDLAGGDVFPPNPYPRLITTLRQCATRMDLCHEKSDFPLETLFNSSVKLVDPDNFVYNIPGLEAYGSLTSLMLVDTAVYMSLSQILNQFTQKNYIQKKGPYRVGICMCIAGPSVWYGKMQPYMNQIIIDEHYYIKGPAGCQEEAIQLCAVIVQNHVIELIEKSGLPVMGVYIGESRTRWTWEDLLTKKNAFVTEFCTICVRKEPISFRAFVLLDKWRYAMVIKRFKLHFLQDGAVPELFYEDDPSLFYQSIFLTKERAAFHYQNGGPVNGGNPMSIPNIRAIQFYLERRMFDSDFRCDSLKFYQYLLLKDLISQDKTHVLDAWRIFHSISGQIEYVIFLMESLQDLILLCMEYKPYQEDPAESQKVDKKKKTKIEQSQKDQKPKYKNPVDPKIFSGMVTAFYQKLMFVVVGRITMGPVSFPDYIEDKFKTAVEVDEQTGEIFLAIEDEMSLPKPSGLKTPSKLAKPSGLSQPKSGIPTPNLSRAQSPDPPAPPPLPPSDDFIIGDRVFVSGSKPGFISYLGETQFAPGEWAGVVLDEPVGKNDGSVSGVHYFQCEPKRGVFCRISKLSRTPGIIQSSGSKGDDAHSDAGVDRNGSLPLKRPTTPSIPRPTTPSIPRPITPIGLRPTTPAAYTRSSISRSLSGSNSSLNQSSTPTPAPVMSMSTPAAGPRYNLKVGDRVLVSGTKPGTLRFIGATDFAKGDWAGVELDDSMGKNDGAVAGKRYFECKPRYGLFAPVHKVTKITGSTGVSPQARTSMTSSRLSREQSGSQESVSSLSSTASNVSRSRVRLGVTALNNQAKTSQRPSSLNLSATTSALQKALKEKEEHIEQLLRERDLERAEVARAAAQVDEAENQITHLRVEQERLREDSDETVVRLKGIIQELEKEKHDLLGKLEDEKRKVEDLQFQIEEEVISKDDLESRTEEEEVRMRELEKALKKEKEQADKFKEEVISLKALVEKQTKELKGTEELQNTYLDQIEELTHKLSQAENKIKGHDSSRLEEGAKASQVSLELAEKSARVNELEDLLAVRDKEIKHLQTRLADMEEEMKSNDVKYGKIQKTIDGLTNHLNSKEKESTGLNTEMQNLKSQVTDLQVKLDTSKKKTSEVTEEKNMLERQIGELMKNSGSSSQKLSMLNEQLAEKTRKIQDLQADLLSSTQKLAKLNNEFESLKAEKDKEINILTAKNEEISVFYKSKVEDVQKELDKSRTKMKEMEDDLQNEKENLMKRKDHEISELRKQHEILSENLSKQEIQTKAHKQVLDQITIEKEAVQFEKEKVEKQVKRLEAEKESLNSELIQARMEVSKAHNKVQEAIKNRDNVGEKFQDLTEERDRLLKSKTELQDQKEEVIAERDKLSHDRDQMQRSLMDFKAMLQEKDIKLEELQKEVDRLRHETSQQQETLAQLTKHESSISTTLQQQLEASKQKISTLQGRLSEIETEHNNLKEQLKQTSHALQEEKSKMGRQNDIHNQELAKINQRHKEEVESLEWDKALLEEKVDNSSSLLEEKTKELDLLHSQVSTLENEKSMLSGYMSLNKKLEKEKEELSTRVKNLERKLAEFETNGNIINNSTVNARVAKLKEENETVDEQVSFLNAVIVDLQKKNDELKIRLEAMESGVINGAHGDSMEIDFKSPSSRAPPRIFCDICDVFDQHETEDCPLQEMSDSPPPTKYHGSRHQVRPYCDICEEFHDPCPGLKTFCPKDEVTHLTDITGKSDTNIAEDWTKDLDEASKQTYDSDLDLYYVQYVGSQQASASTRDSGYYDVSLDGKRPENEAEDSVFKKLREALKPFIQESTSEVLRGDISEKDILHYQQMMEAEKDTNLHAESSNISGRRNIGMEHIIADENEKGVKSSVNEFGAGEFADSSGITSQSKSRLSSKFDVGMTSESHDSDKSKSHIDGSCDVLVVSKTQSVSDGDFQSGKESLTSDDVETEETLQEPQTKVDTEEVFENEDTDHGSLAPSSLCEEASADNAESHQIDDQDKCVQSSDQAKGNKNSDRPDSCIVS</sequence>
<feature type="region of interest" description="Disordered" evidence="2">
    <location>
        <begin position="2270"/>
        <end position="2307"/>
    </location>
</feature>
<evidence type="ECO:0000259" key="3">
    <source>
        <dbReference type="PROSITE" id="PS50245"/>
    </source>
</evidence>
<dbReference type="SUPFAM" id="SSF57997">
    <property type="entry name" value="Tropomyosin"/>
    <property type="match status" value="1"/>
</dbReference>
<evidence type="ECO:0000313" key="4">
    <source>
        <dbReference type="EMBL" id="KAL3858247.1"/>
    </source>
</evidence>
<dbReference type="InterPro" id="IPR000938">
    <property type="entry name" value="CAP-Gly_domain"/>
</dbReference>
<feature type="compositionally biased region" description="Low complexity" evidence="2">
    <location>
        <begin position="1045"/>
        <end position="1063"/>
    </location>
</feature>
<dbReference type="InterPro" id="IPR036859">
    <property type="entry name" value="CAP-Gly_dom_sf"/>
</dbReference>
<comment type="caution">
    <text evidence="4">The sequence shown here is derived from an EMBL/GenBank/DDBJ whole genome shotgun (WGS) entry which is preliminary data.</text>
</comment>
<feature type="compositionally biased region" description="Polar residues" evidence="2">
    <location>
        <begin position="2275"/>
        <end position="2286"/>
    </location>
</feature>
<evidence type="ECO:0000256" key="1">
    <source>
        <dbReference type="SAM" id="Coils"/>
    </source>
</evidence>
<feature type="region of interest" description="Disordered" evidence="2">
    <location>
        <begin position="122"/>
        <end position="169"/>
    </location>
</feature>
<protein>
    <recommendedName>
        <fullName evidence="3">CAP-Gly domain-containing protein</fullName>
    </recommendedName>
</protein>
<feature type="compositionally biased region" description="Basic and acidic residues" evidence="2">
    <location>
        <begin position="785"/>
        <end position="800"/>
    </location>
</feature>
<dbReference type="PROSITE" id="PS00845">
    <property type="entry name" value="CAP_GLY_1"/>
    <property type="match status" value="2"/>
</dbReference>
<feature type="compositionally biased region" description="Basic and acidic residues" evidence="2">
    <location>
        <begin position="2382"/>
        <end position="2392"/>
    </location>
</feature>